<dbReference type="InterPro" id="IPR014016">
    <property type="entry name" value="UvrD-like_ATP-bd"/>
</dbReference>
<keyword evidence="7 11" id="KW-0238">DNA-binding</keyword>
<dbReference type="InterPro" id="IPR005752">
    <property type="entry name" value="Helicase_Rep"/>
</dbReference>
<comment type="caution">
    <text evidence="15">The sequence shown here is derived from an EMBL/GenBank/DDBJ whole genome shotgun (WGS) entry which is preliminary data.</text>
</comment>
<feature type="domain" description="UvrD-like helicase ATP-binding" evidence="13">
    <location>
        <begin position="2"/>
        <end position="280"/>
    </location>
</feature>
<evidence type="ECO:0000259" key="14">
    <source>
        <dbReference type="PROSITE" id="PS51217"/>
    </source>
</evidence>
<reference evidence="15 16" key="1">
    <citation type="journal article" date="2020" name="Microorganisms">
        <title>Reliable Identification of Environmental Pseudomonas Isolates Using the rpoD Gene.</title>
        <authorList>
            <consortium name="The Broad Institute Genome Sequencing Platform"/>
            <person name="Girard L."/>
            <person name="Lood C."/>
            <person name="Rokni-Zadeh H."/>
            <person name="van Noort V."/>
            <person name="Lavigne R."/>
            <person name="De Mot R."/>
        </authorList>
    </citation>
    <scope>NUCLEOTIDE SEQUENCE [LARGE SCALE GENOMIC DNA]</scope>
    <source>
        <strain evidence="15 16">RW7P2</strain>
    </source>
</reference>
<dbReference type="CDD" id="cd18807">
    <property type="entry name" value="SF1_C_UvrD"/>
    <property type="match status" value="1"/>
</dbReference>
<keyword evidence="6 11" id="KW-0067">ATP-binding</keyword>
<dbReference type="Gene3D" id="1.10.486.10">
    <property type="entry name" value="PCRA, domain 4"/>
    <property type="match status" value="1"/>
</dbReference>
<dbReference type="SUPFAM" id="SSF52540">
    <property type="entry name" value="P-loop containing nucleoside triphosphate hydrolases"/>
    <property type="match status" value="1"/>
</dbReference>
<evidence type="ECO:0000313" key="15">
    <source>
        <dbReference type="EMBL" id="MBC3475893.1"/>
    </source>
</evidence>
<dbReference type="PANTHER" id="PTHR11070:SF64">
    <property type="entry name" value="ATP-DEPENDENT DNA HELICASE REP"/>
    <property type="match status" value="1"/>
</dbReference>
<keyword evidence="8 11" id="KW-0413">Isomerase</keyword>
<dbReference type="InterPro" id="IPR000212">
    <property type="entry name" value="DNA_helicase_UvrD/REP"/>
</dbReference>
<dbReference type="InterPro" id="IPR027417">
    <property type="entry name" value="P-loop_NTPase"/>
</dbReference>
<organism evidence="15 16">
    <name type="scientific">Pseudomonas taiwanensis</name>
    <dbReference type="NCBI Taxonomy" id="470150"/>
    <lineage>
        <taxon>Bacteria</taxon>
        <taxon>Pseudomonadati</taxon>
        <taxon>Pseudomonadota</taxon>
        <taxon>Gammaproteobacteria</taxon>
        <taxon>Pseudomonadales</taxon>
        <taxon>Pseudomonadaceae</taxon>
        <taxon>Pseudomonas</taxon>
    </lineage>
</organism>
<evidence type="ECO:0000259" key="13">
    <source>
        <dbReference type="PROSITE" id="PS51198"/>
    </source>
</evidence>
<evidence type="ECO:0000256" key="8">
    <source>
        <dbReference type="ARBA" id="ARBA00023235"/>
    </source>
</evidence>
<feature type="binding site" evidence="11">
    <location>
        <position position="278"/>
    </location>
    <ligand>
        <name>ATP</name>
        <dbReference type="ChEBI" id="CHEBI:30616"/>
    </ligand>
</feature>
<name>A0ABR6V5X5_9PSED</name>
<keyword evidence="3 11" id="KW-0547">Nucleotide-binding</keyword>
<protein>
    <recommendedName>
        <fullName evidence="11">ATP-dependent DNA helicase Rep</fullName>
        <ecNumber evidence="11">5.6.2.4</ecNumber>
    </recommendedName>
    <alternativeName>
        <fullName evidence="11">DNA 3'-5' helicase Rep</fullName>
    </alternativeName>
</protein>
<feature type="domain" description="UvrD-like helicase C-terminal" evidence="14">
    <location>
        <begin position="281"/>
        <end position="563"/>
    </location>
</feature>
<dbReference type="PROSITE" id="PS51198">
    <property type="entry name" value="UVRD_HELICASE_ATP_BIND"/>
    <property type="match status" value="1"/>
</dbReference>
<evidence type="ECO:0000256" key="5">
    <source>
        <dbReference type="ARBA" id="ARBA00022806"/>
    </source>
</evidence>
<dbReference type="Gene3D" id="1.10.10.160">
    <property type="match status" value="1"/>
</dbReference>
<evidence type="ECO:0000256" key="12">
    <source>
        <dbReference type="PROSITE-ProRule" id="PRU00560"/>
    </source>
</evidence>
<dbReference type="EC" id="5.6.2.4" evidence="11"/>
<evidence type="ECO:0000256" key="3">
    <source>
        <dbReference type="ARBA" id="ARBA00022741"/>
    </source>
</evidence>
<dbReference type="Proteomes" id="UP000628086">
    <property type="component" value="Unassembled WGS sequence"/>
</dbReference>
<dbReference type="EMBL" id="JABWRS010000006">
    <property type="protein sequence ID" value="MBC3475893.1"/>
    <property type="molecule type" value="Genomic_DNA"/>
</dbReference>
<accession>A0ABR6V5X5</accession>
<dbReference type="Pfam" id="PF13361">
    <property type="entry name" value="UvrD_C"/>
    <property type="match status" value="1"/>
</dbReference>
<dbReference type="GO" id="GO:0016787">
    <property type="term" value="F:hydrolase activity"/>
    <property type="evidence" value="ECO:0007669"/>
    <property type="project" value="UniProtKB-KW"/>
</dbReference>
<comment type="catalytic activity">
    <reaction evidence="10 11">
        <text>ATP + H2O = ADP + phosphate + H(+)</text>
        <dbReference type="Rhea" id="RHEA:13065"/>
        <dbReference type="ChEBI" id="CHEBI:15377"/>
        <dbReference type="ChEBI" id="CHEBI:15378"/>
        <dbReference type="ChEBI" id="CHEBI:30616"/>
        <dbReference type="ChEBI" id="CHEBI:43474"/>
        <dbReference type="ChEBI" id="CHEBI:456216"/>
        <dbReference type="EC" id="5.6.2.4"/>
    </reaction>
</comment>
<gene>
    <name evidence="11 15" type="primary">rep</name>
    <name evidence="15" type="ORF">HU747_09815</name>
</gene>
<dbReference type="PANTHER" id="PTHR11070">
    <property type="entry name" value="UVRD / RECB / PCRA DNA HELICASE FAMILY MEMBER"/>
    <property type="match status" value="1"/>
</dbReference>
<evidence type="ECO:0000256" key="6">
    <source>
        <dbReference type="ARBA" id="ARBA00022840"/>
    </source>
</evidence>
<sequence>MSRLNPRQQEARDYVGGPLLVLAGAGSGKTSVITRKIAHLIQNCGIRAQYIVAMTFTNKAAREMKERVATLLRPGEGRGLTVCTFHNLGLNIIRKEHERLGYKPGFSIFDESDIKALLSDIMQKEYSGDDGIDEIKNMIGAWKNDLVLPAEALEKARNPREQTAAIVYTHYQRTLKAFNAVDFDDLILLPVKLFQEHPDVLERWQNRVRYLLVDEYQDTNASQYLLVKMLIGMRNQFTVVGDDDQSIYAWRGARPENLMLLKEDYPSLKVVMLEQNYRSTSRILRCANVLIANNPHAFEKQLWSEMGVGDEIRVIRCKNEEAEAERVAMEILTLHLRTNRPYSDFAILYRGNYQAKLIELKLQHHQVPYRLSGGNSFFGRQEVKDLMAYLRLLVNPDDDNAYLRVINVPRREIGSTTLEKLGNYATERGISMYAASEELGLGEHLDARYTERLQRFKHWLDGVRHKVALEDPIAALHEMIRDIDYENWIRQQTASDKAAEFRISNVWFLVEALKNTLEKDEEGDMTIEDAIGKLVLRDMLERQQEEEENAEGVQMMTLHASKGLEFPYVFIMGMEEEILPHRSSIEADTIEEERRLAYVGITRARQTLAFTFAAKRKQYGEIIDCTPSRFLDELPPEDLAWEGLDDAPVEVKAARGNNALADIRAMLKR</sequence>
<dbReference type="GO" id="GO:0003678">
    <property type="term" value="F:DNA helicase activity"/>
    <property type="evidence" value="ECO:0007669"/>
    <property type="project" value="UniProtKB-EC"/>
</dbReference>
<dbReference type="RefSeq" id="WP_027906674.1">
    <property type="nucleotide sequence ID" value="NZ_JABWRR010000004.1"/>
</dbReference>
<evidence type="ECO:0000256" key="7">
    <source>
        <dbReference type="ARBA" id="ARBA00023125"/>
    </source>
</evidence>
<keyword evidence="2 11" id="KW-0235">DNA replication</keyword>
<evidence type="ECO:0000313" key="16">
    <source>
        <dbReference type="Proteomes" id="UP000628086"/>
    </source>
</evidence>
<feature type="binding site" evidence="12">
    <location>
        <begin position="23"/>
        <end position="30"/>
    </location>
    <ligand>
        <name>ATP</name>
        <dbReference type="ChEBI" id="CHEBI:30616"/>
    </ligand>
</feature>
<evidence type="ECO:0000256" key="1">
    <source>
        <dbReference type="ARBA" id="ARBA00009922"/>
    </source>
</evidence>
<comment type="similarity">
    <text evidence="1 11">Belongs to the helicase family. UvrD subfamily.</text>
</comment>
<keyword evidence="16" id="KW-1185">Reference proteome</keyword>
<dbReference type="HAMAP" id="MF_01920">
    <property type="entry name" value="Helicase_Rep"/>
    <property type="match status" value="1"/>
</dbReference>
<proteinExistence type="inferred from homology"/>
<keyword evidence="5 11" id="KW-0347">Helicase</keyword>
<dbReference type="Pfam" id="PF00580">
    <property type="entry name" value="UvrD-helicase"/>
    <property type="match status" value="1"/>
</dbReference>
<keyword evidence="4 11" id="KW-0378">Hydrolase</keyword>
<dbReference type="Gene3D" id="3.40.50.300">
    <property type="entry name" value="P-loop containing nucleotide triphosphate hydrolases"/>
    <property type="match status" value="2"/>
</dbReference>
<evidence type="ECO:0000256" key="9">
    <source>
        <dbReference type="ARBA" id="ARBA00034617"/>
    </source>
</evidence>
<evidence type="ECO:0000256" key="4">
    <source>
        <dbReference type="ARBA" id="ARBA00022801"/>
    </source>
</evidence>
<dbReference type="NCBIfam" id="TIGR01074">
    <property type="entry name" value="rep"/>
    <property type="match status" value="1"/>
</dbReference>
<evidence type="ECO:0000256" key="11">
    <source>
        <dbReference type="HAMAP-Rule" id="MF_01920"/>
    </source>
</evidence>
<dbReference type="InterPro" id="IPR014017">
    <property type="entry name" value="DNA_helicase_UvrD-like_C"/>
</dbReference>
<comment type="subunit">
    <text evidence="11">Homodimer.</text>
</comment>
<evidence type="ECO:0000256" key="10">
    <source>
        <dbReference type="ARBA" id="ARBA00048988"/>
    </source>
</evidence>
<comment type="catalytic activity">
    <reaction evidence="9 11">
        <text>Couples ATP hydrolysis with the unwinding of duplex DNA by translocating in the 3'-5' direction.</text>
        <dbReference type="EC" id="5.6.2.4"/>
    </reaction>
</comment>
<comment type="function">
    <text evidence="11">Rep helicase is a single-stranded DNA-dependent ATPase involved in DNA replication; it can initiate unwinding at a nick in the DNA. It binds to the single-stranded DNA and acts in a progressive fashion along the DNA in the 3' to 5' direction.</text>
</comment>
<dbReference type="PROSITE" id="PS51217">
    <property type="entry name" value="UVRD_HELICASE_CTER"/>
    <property type="match status" value="1"/>
</dbReference>
<dbReference type="InterPro" id="IPR013986">
    <property type="entry name" value="DExx_box_DNA_helicase_dom_sf"/>
</dbReference>
<dbReference type="CDD" id="cd17932">
    <property type="entry name" value="DEXQc_UvrD"/>
    <property type="match status" value="1"/>
</dbReference>
<evidence type="ECO:0000256" key="2">
    <source>
        <dbReference type="ARBA" id="ARBA00022705"/>
    </source>
</evidence>